<organism evidence="1 2">
    <name type="scientific">Mucilaginibacter gynuensis</name>
    <dbReference type="NCBI Taxonomy" id="1302236"/>
    <lineage>
        <taxon>Bacteria</taxon>
        <taxon>Pseudomonadati</taxon>
        <taxon>Bacteroidota</taxon>
        <taxon>Sphingobacteriia</taxon>
        <taxon>Sphingobacteriales</taxon>
        <taxon>Sphingobacteriaceae</taxon>
        <taxon>Mucilaginibacter</taxon>
    </lineage>
</organism>
<name>A0ABP8FVK7_9SPHI</name>
<dbReference type="EMBL" id="BAABFT010000002">
    <property type="protein sequence ID" value="GAA4311909.1"/>
    <property type="molecule type" value="Genomic_DNA"/>
</dbReference>
<reference evidence="2" key="1">
    <citation type="journal article" date="2019" name="Int. J. Syst. Evol. Microbiol.">
        <title>The Global Catalogue of Microorganisms (GCM) 10K type strain sequencing project: providing services to taxonomists for standard genome sequencing and annotation.</title>
        <authorList>
            <consortium name="The Broad Institute Genomics Platform"/>
            <consortium name="The Broad Institute Genome Sequencing Center for Infectious Disease"/>
            <person name="Wu L."/>
            <person name="Ma J."/>
        </authorList>
    </citation>
    <scope>NUCLEOTIDE SEQUENCE [LARGE SCALE GENOMIC DNA]</scope>
    <source>
        <strain evidence="2">JCM 17705</strain>
    </source>
</reference>
<dbReference type="RefSeq" id="WP_345209614.1">
    <property type="nucleotide sequence ID" value="NZ_BAABFT010000002.1"/>
</dbReference>
<dbReference type="NCBIfam" id="NF035938">
    <property type="entry name" value="EboA_domain"/>
    <property type="match status" value="1"/>
</dbReference>
<proteinExistence type="predicted"/>
<keyword evidence="2" id="KW-1185">Reference proteome</keyword>
<evidence type="ECO:0000313" key="1">
    <source>
        <dbReference type="EMBL" id="GAA4311909.1"/>
    </source>
</evidence>
<gene>
    <name evidence="1" type="ORF">GCM10023149_07030</name>
</gene>
<dbReference type="InterPro" id="IPR047715">
    <property type="entry name" value="EboA_dom"/>
</dbReference>
<evidence type="ECO:0000313" key="2">
    <source>
        <dbReference type="Proteomes" id="UP001500582"/>
    </source>
</evidence>
<comment type="caution">
    <text evidence="1">The sequence shown here is derived from an EMBL/GenBank/DDBJ whole genome shotgun (WGS) entry which is preliminary data.</text>
</comment>
<sequence>MFNYDVERLKAALTEIIIQNISPDARGWLQTQAGTPASAAAFNGAFAALPRKTGKALVNISTETAAELSAIRKNFSIEGWSVDRLARVWLLLQPDATDKSAYQRSIETLFLAAEMNELVALYSALPLLAYPEIWVHRCTEGNRSNIGIVLEAQMYHNPYPAENLPQPAWNQLVLKAFFTEKRLDLITGLDERANIELAHTLSDYARERWAAGRKTDPMLWRLVGRFIDDKIFDDINIGIANNDSLEKEAIALAITESDYQPAKDLLNQNDVLQAAAGKKTNWESFINQ</sequence>
<protein>
    <submittedName>
        <fullName evidence="1">Uncharacterized protein</fullName>
    </submittedName>
</protein>
<dbReference type="Proteomes" id="UP001500582">
    <property type="component" value="Unassembled WGS sequence"/>
</dbReference>
<accession>A0ABP8FVK7</accession>